<dbReference type="GO" id="GO:0005737">
    <property type="term" value="C:cytoplasm"/>
    <property type="evidence" value="ECO:0007669"/>
    <property type="project" value="UniProtKB-SubCell"/>
</dbReference>
<sequence length="2407" mass="279243">MSSQESNDCSANTELADKLKETGLDREYWLSIIEECLGIRNITSLKYIRPEDCSVLENKVRYPWEKRAIHKLFNIPDNSVNITEVQEKRNHLLKKKNEKAHKLIAELKTFSSEGKNRHDEIVKEHEKEMWNILEVPDKYSELPDKSLLDLINNFEKQINLRDESFIKKENLIDEELIQYASGSLALEGIYKTKNIEDVFKKREPLVCIPEGFKVVGPEHCPVFEQREFTSQKEESNFHRTVEKVGLSLSSSVSAGFLGFGLKSSCNYSNDSVSDHTSKQSVQHTYVCTTRYNYIPLASCYFRKDQLRLSPSALKALREIEKLITIDSLMTIDSPILSIKCSEFFQRFGSHINLGPIHFGGIFWWKASMEGIDSSKMEEAKKMTSEALNVYVGASYAGFGGEIDSKTTNTQGSVHNSKISNLHKEVNLFVTKTGGPPEADSLPQWKAGLVTSNKTWSVIDRGFQLVPVWKIIVDNHKEEFTDHLKLASCLTDHYRLQSGLTTEMMVGENLLTAFEKANLFLQDVEFWNVSNAVKHLEDLNNFKQELSKTTGSYSAWKNICLSNTNLQAFLADIVKNYKEHSTEDTNLVKTLLKRLVDVHIYSVENFPSASLIMSWLYESDKDEPNNISISDFEELICILQNSMDEVLQDTLDINSSENDQLQAKIKATINVSISLYSLLNFFRKTKQTDTELLILCVANSSGYCIQNYNFQSLLEYKDIEFLRNQLKKTYEEYRNIRDQNTARAQAFVLYTGLTSVGESKEMTLEQKKERLHFMKKHMEGTFSPDIDKIIEQYSEHCDYYKLEENLKAYSCDELSNIELKKNEIASELKKICKNKKPSTNTDVATDYNSMDKDLLQLLTRLNLEKYYPQKMKTADFHKICQASLFQEHISEEKQVPLHFLQKLLMLDYQARYVQCEFTNEPVHVTKKIIQKENMDTTDFLEQFLDDDEEDLEEQNSTSIQCIHPMDVQMAIFHCANDFMRQYLYTKLSFCQFALPLLVTLPSTNSIQFPLWSFQNIKKKWKNSSGKPHDEFIKKTKTPIVSFMRLGPSSFSKSQLMNWVISKQRHNIFYHRHCKGSTNNAFLMNGVAEIAWYCPGGKEDDTFDDCIAFTNLHGDAREHEQQVKFLEDFSSVIVVLFTEQDIKDKKGRELLQQLLKSSKSLICLCADKEKCQPTNGSKVKIGIKNRNEADMLQNISKTIQSLLATSQERHSLDNCVTIARKYGFVVDEDKEQCRQGKAKAEILVSLLKEKELATMKEAFLPLQGDLWYKWCKKDKEVTRLKQNSNMSIEQQRSKIEYQKKAIRDQQLDRAFPLNDFMRSFLEILHSDSLGSKMYFLRWFNMYLDDLSLKELSVLYEKYHNIWSKIKEEKEKKKKNDKTIQEMESELEKLSVVIEVSTFGLEHILREIGQIYEALETFPKKDESFFTLPKFAANLMVSGYPLELMDGDAAHVPMRWIGAILDELIEILGDKKLYVLSVLGVQSTGKSTLLNAMFGLQFAVSAGRCTRGAFMQLIEVDEALRQEMNFDYVLVIDTEGLKAVELSKKTSLNHDNELATFVIGLGNLTLINIFGENPSDMQDILQIAVQAFLRMKKVKLQPSCLFVHQNVGEITAKEKNLEGRRRFQEKLDEMTMCAAQQEESDVTCFSEVIKFDVNTHIHYFSHLWEGDPPMAPPNPSYSQNVQMLRQIILNSGRNEGRHNILNISTFKTRVQDLWNALLNENFVFSFKNSLEIAAYNKVEIKYSQWTWKLREHMLTLQRKINNQIYKNEINQVDRMSLKKDFEDICNTVLKELKAFFDDEKDREILVQWKVHIQKRVSDVKEELIEEIYKKSNELIRSKENSKTINKMSENYEDEMLNESRKLALSLQGKNFTENELNEKFNKMWNSLITKVTKEKFTPEPPKIVCHLENVFLERFKNEPNIADTINSSSQWSNLIQEFSQYIKRKKKWYEFSEKLSDHDKYAIQETTELLKKRLNKYVEEKQQEKLDYQSVYFHELVNMISSEINTRLATFKFKKEFALYASLFYCQKAVCPFAKISEAFRKANDPVVHLEGKRNELLESFKISCEGKKQIASLADFLCRKLEDAIRQGVYDKSAIYLAGQLQSNHQALNGNRSKLEFCVLKSLAEKQNFNYYRVYIQDPKEAVSVFIRECADQYCKEKVNMPDILHITLDDFYNATLKAIKTSTTRVKDKQGDISEWLKVFCSSLSDVKLSSDDLKSVKYQNITDIDFLKEAMTQALETVVKKLKDSFSRCDHTHLVKMVHKNLFNQFSAWCWKQCPFCSAICTNTISGHDGLHSVKFHRPKAMNGWSWHNTDHFSIEICSSSVGSDLQFYLGDKLFAYRKYSDAGDPYNTWSITPDNSSLLYWKWVTYFFQSDFERLYKLRFTGQGSIPREWAHITKQAAIDELEKNM</sequence>
<name>A0AAV2ZW53_PYXAD</name>
<dbReference type="GO" id="GO:0005634">
    <property type="term" value="C:nucleus"/>
    <property type="evidence" value="ECO:0007669"/>
    <property type="project" value="UniProtKB-SubCell"/>
</dbReference>
<dbReference type="InterPro" id="IPR030383">
    <property type="entry name" value="G_VLIG_dom"/>
</dbReference>
<proteinExistence type="inferred from homology"/>
<evidence type="ECO:0000256" key="7">
    <source>
        <dbReference type="ARBA" id="ARBA00023242"/>
    </source>
</evidence>
<feature type="domain" description="VLIG-type G" evidence="8">
    <location>
        <begin position="1467"/>
        <end position="1708"/>
    </location>
</feature>
<dbReference type="InterPro" id="IPR058641">
    <property type="entry name" value="GVIN1_dom"/>
</dbReference>
<comment type="similarity">
    <text evidence="3">Belongs to the TRAFAC class dynamin-like GTPase superfamily. Very large inducible GTPase (VLIG) family.</text>
</comment>
<dbReference type="Pfam" id="PF25683">
    <property type="entry name" value="URGCP_GTPase"/>
    <property type="match status" value="1"/>
</dbReference>
<keyword evidence="5" id="KW-0547">Nucleotide-binding</keyword>
<dbReference type="PANTHER" id="PTHR22796:SF6">
    <property type="entry name" value="INTERFERON-INDUCED VERY LARGE GTPASE 1-RELATED"/>
    <property type="match status" value="1"/>
</dbReference>
<accession>A0AAV2ZW53</accession>
<dbReference type="InterPro" id="IPR057365">
    <property type="entry name" value="URGCP"/>
</dbReference>
<evidence type="ECO:0000313" key="10">
    <source>
        <dbReference type="Proteomes" id="UP001181693"/>
    </source>
</evidence>
<comment type="subcellular location">
    <subcellularLocation>
        <location evidence="2">Cytoplasm</location>
    </subcellularLocation>
    <subcellularLocation>
        <location evidence="1">Nucleus</location>
    </subcellularLocation>
</comment>
<dbReference type="GO" id="GO:0005525">
    <property type="term" value="F:GTP binding"/>
    <property type="evidence" value="ECO:0007669"/>
    <property type="project" value="UniProtKB-KW"/>
</dbReference>
<dbReference type="InterPro" id="IPR027417">
    <property type="entry name" value="P-loop_NTPase"/>
</dbReference>
<organism evidence="9 10">
    <name type="scientific">Pyxicephalus adspersus</name>
    <name type="common">African bullfrog</name>
    <dbReference type="NCBI Taxonomy" id="30357"/>
    <lineage>
        <taxon>Eukaryota</taxon>
        <taxon>Metazoa</taxon>
        <taxon>Chordata</taxon>
        <taxon>Craniata</taxon>
        <taxon>Vertebrata</taxon>
        <taxon>Euteleostomi</taxon>
        <taxon>Amphibia</taxon>
        <taxon>Batrachia</taxon>
        <taxon>Anura</taxon>
        <taxon>Neobatrachia</taxon>
        <taxon>Ranoidea</taxon>
        <taxon>Pyxicephalidae</taxon>
        <taxon>Pyxicephalinae</taxon>
        <taxon>Pyxicephalus</taxon>
    </lineage>
</organism>
<dbReference type="SUPFAM" id="SSF52540">
    <property type="entry name" value="P-loop containing nucleoside triphosphate hydrolases"/>
    <property type="match status" value="1"/>
</dbReference>
<comment type="caution">
    <text evidence="9">The sequence shown here is derived from an EMBL/GenBank/DDBJ whole genome shotgun (WGS) entry which is preliminary data.</text>
</comment>
<keyword evidence="4" id="KW-0963">Cytoplasm</keyword>
<keyword evidence="6" id="KW-0342">GTP-binding</keyword>
<dbReference type="Pfam" id="PF25496">
    <property type="entry name" value="URGCP"/>
    <property type="match status" value="1"/>
</dbReference>
<keyword evidence="10" id="KW-1185">Reference proteome</keyword>
<evidence type="ECO:0000259" key="8">
    <source>
        <dbReference type="PROSITE" id="PS51717"/>
    </source>
</evidence>
<dbReference type="Proteomes" id="UP001181693">
    <property type="component" value="Unassembled WGS sequence"/>
</dbReference>
<evidence type="ECO:0000313" key="9">
    <source>
        <dbReference type="EMBL" id="DBA18639.1"/>
    </source>
</evidence>
<dbReference type="PANTHER" id="PTHR22796">
    <property type="entry name" value="URG4-RELATED"/>
    <property type="match status" value="1"/>
</dbReference>
<dbReference type="Pfam" id="PF25974">
    <property type="entry name" value="URGCP_9th"/>
    <property type="match status" value="1"/>
</dbReference>
<evidence type="ECO:0000256" key="3">
    <source>
        <dbReference type="ARBA" id="ARBA00006828"/>
    </source>
</evidence>
<dbReference type="PROSITE" id="PS51717">
    <property type="entry name" value="G_VLIG"/>
    <property type="match status" value="1"/>
</dbReference>
<keyword evidence="7" id="KW-0539">Nucleus</keyword>
<evidence type="ECO:0000256" key="6">
    <source>
        <dbReference type="ARBA" id="ARBA00023134"/>
    </source>
</evidence>
<evidence type="ECO:0000256" key="1">
    <source>
        <dbReference type="ARBA" id="ARBA00004123"/>
    </source>
</evidence>
<evidence type="ECO:0000256" key="5">
    <source>
        <dbReference type="ARBA" id="ARBA00022741"/>
    </source>
</evidence>
<dbReference type="Gene3D" id="3.40.50.300">
    <property type="entry name" value="P-loop containing nucleotide triphosphate hydrolases"/>
    <property type="match status" value="1"/>
</dbReference>
<gene>
    <name evidence="9" type="ORF">GDO54_016864</name>
</gene>
<dbReference type="EMBL" id="DYDO01000009">
    <property type="protein sequence ID" value="DBA18639.1"/>
    <property type="molecule type" value="Genomic_DNA"/>
</dbReference>
<protein>
    <recommendedName>
        <fullName evidence="8">VLIG-type G domain-containing protein</fullName>
    </recommendedName>
</protein>
<evidence type="ECO:0000256" key="4">
    <source>
        <dbReference type="ARBA" id="ARBA00022490"/>
    </source>
</evidence>
<evidence type="ECO:0000256" key="2">
    <source>
        <dbReference type="ARBA" id="ARBA00004496"/>
    </source>
</evidence>
<reference evidence="9" key="1">
    <citation type="thesis" date="2020" institute="ProQuest LLC" country="789 East Eisenhower Parkway, Ann Arbor, MI, USA">
        <title>Comparative Genomics and Chromosome Evolution.</title>
        <authorList>
            <person name="Mudd A.B."/>
        </authorList>
    </citation>
    <scope>NUCLEOTIDE SEQUENCE</scope>
    <source>
        <strain evidence="9">1538</strain>
        <tissue evidence="9">Blood</tissue>
    </source>
</reference>